<evidence type="ECO:0000256" key="3">
    <source>
        <dbReference type="ARBA" id="ARBA00022917"/>
    </source>
</evidence>
<dbReference type="SMART" id="SM00888">
    <property type="entry name" value="EF1_GNE"/>
    <property type="match status" value="1"/>
</dbReference>
<evidence type="ECO:0000256" key="4">
    <source>
        <dbReference type="SAM" id="Coils"/>
    </source>
</evidence>
<dbReference type="Gene3D" id="3.30.70.60">
    <property type="match status" value="1"/>
</dbReference>
<dbReference type="EMBL" id="JAKMXF010000310">
    <property type="protein sequence ID" value="KAI6650518.1"/>
    <property type="molecule type" value="Genomic_DNA"/>
</dbReference>
<dbReference type="FunFam" id="3.30.70.60:FF:000001">
    <property type="entry name" value="Elongation factor 1-beta 1 like"/>
    <property type="match status" value="1"/>
</dbReference>
<dbReference type="InterPro" id="IPR014038">
    <property type="entry name" value="EF1B_bsu/dsu_GNE"/>
</dbReference>
<dbReference type="Pfam" id="PF00736">
    <property type="entry name" value="EF1_GNE"/>
    <property type="match status" value="1"/>
</dbReference>
<evidence type="ECO:0000259" key="5">
    <source>
        <dbReference type="SMART" id="SM00888"/>
    </source>
</evidence>
<protein>
    <submittedName>
        <fullName evidence="6">Elongation factor 1-beta</fullName>
    </submittedName>
</protein>
<dbReference type="Proteomes" id="UP001165289">
    <property type="component" value="Unassembled WGS sequence"/>
</dbReference>
<sequence>MATRISSESLSIFQQARNAIDKDIKDIIQSLNNKKLELFAEINTLEKEFAEQKQQKQKKINKLHALIAQTEELGENSLLHLQQKIIHDIQQEIEKLNLDYNKGPSYNLCVTWEIPKENIILNIRNNSMEITVQQYTNIVEQEINGSIAHDGSKRARYILVLDVKPYDSETHFTDLDRIVRAVEMEGLTWGKSKQIPIAYGISKLRISAVIYEELVSADLICDMIERDEDHIQSTEILSLQECNDSFPDM</sequence>
<reference evidence="6 7" key="1">
    <citation type="journal article" date="2023" name="BMC Biol.">
        <title>The compact genome of the sponge Oopsacas minuta (Hexactinellida) is lacking key metazoan core genes.</title>
        <authorList>
            <person name="Santini S."/>
            <person name="Schenkelaars Q."/>
            <person name="Jourda C."/>
            <person name="Duchesne M."/>
            <person name="Belahbib H."/>
            <person name="Rocher C."/>
            <person name="Selva M."/>
            <person name="Riesgo A."/>
            <person name="Vervoort M."/>
            <person name="Leys S.P."/>
            <person name="Kodjabachian L."/>
            <person name="Le Bivic A."/>
            <person name="Borchiellini C."/>
            <person name="Claverie J.M."/>
            <person name="Renard E."/>
        </authorList>
    </citation>
    <scope>NUCLEOTIDE SEQUENCE [LARGE SCALE GENOMIC DNA]</scope>
    <source>
        <strain evidence="6">SPO-2</strain>
    </source>
</reference>
<accession>A0AAV7JNH7</accession>
<evidence type="ECO:0000256" key="2">
    <source>
        <dbReference type="ARBA" id="ARBA00022768"/>
    </source>
</evidence>
<keyword evidence="7" id="KW-1185">Reference proteome</keyword>
<dbReference type="PANTHER" id="PTHR11595">
    <property type="entry name" value="EF-HAND AND COILED-COIL DOMAIN-CONTAINING FAMILY MEMBER"/>
    <property type="match status" value="1"/>
</dbReference>
<comment type="similarity">
    <text evidence="1">Belongs to the EF-1-beta/EF-1-delta family.</text>
</comment>
<dbReference type="PANTHER" id="PTHR11595:SF21">
    <property type="entry name" value="ELONGATION FACTOR 1-BETA"/>
    <property type="match status" value="1"/>
</dbReference>
<dbReference type="GO" id="GO:0005085">
    <property type="term" value="F:guanyl-nucleotide exchange factor activity"/>
    <property type="evidence" value="ECO:0007669"/>
    <property type="project" value="TreeGrafter"/>
</dbReference>
<dbReference type="InterPro" id="IPR036219">
    <property type="entry name" value="eEF-1beta-like_sf"/>
</dbReference>
<keyword evidence="4" id="KW-0175">Coiled coil</keyword>
<dbReference type="GO" id="GO:0003746">
    <property type="term" value="F:translation elongation factor activity"/>
    <property type="evidence" value="ECO:0007669"/>
    <property type="project" value="UniProtKB-KW"/>
</dbReference>
<gene>
    <name evidence="6" type="ORF">LOD99_7569</name>
</gene>
<feature type="domain" description="Translation elongation factor EF1B beta/delta subunit guanine nucleotide exchange" evidence="5">
    <location>
        <begin position="156"/>
        <end position="242"/>
    </location>
</feature>
<name>A0AAV7JNH7_9METZ</name>
<comment type="caution">
    <text evidence="6">The sequence shown here is derived from an EMBL/GenBank/DDBJ whole genome shotgun (WGS) entry which is preliminary data.</text>
</comment>
<evidence type="ECO:0000256" key="1">
    <source>
        <dbReference type="ARBA" id="ARBA00007411"/>
    </source>
</evidence>
<dbReference type="AlphaFoldDB" id="A0AAV7JNH7"/>
<feature type="coiled-coil region" evidence="4">
    <location>
        <begin position="28"/>
        <end position="73"/>
    </location>
</feature>
<proteinExistence type="inferred from homology"/>
<keyword evidence="2 6" id="KW-0251">Elongation factor</keyword>
<evidence type="ECO:0000313" key="7">
    <source>
        <dbReference type="Proteomes" id="UP001165289"/>
    </source>
</evidence>
<dbReference type="GO" id="GO:0005853">
    <property type="term" value="C:eukaryotic translation elongation factor 1 complex"/>
    <property type="evidence" value="ECO:0007669"/>
    <property type="project" value="InterPro"/>
</dbReference>
<evidence type="ECO:0000313" key="6">
    <source>
        <dbReference type="EMBL" id="KAI6650518.1"/>
    </source>
</evidence>
<dbReference type="GO" id="GO:0005829">
    <property type="term" value="C:cytosol"/>
    <property type="evidence" value="ECO:0007669"/>
    <property type="project" value="TreeGrafter"/>
</dbReference>
<organism evidence="6 7">
    <name type="scientific">Oopsacas minuta</name>
    <dbReference type="NCBI Taxonomy" id="111878"/>
    <lineage>
        <taxon>Eukaryota</taxon>
        <taxon>Metazoa</taxon>
        <taxon>Porifera</taxon>
        <taxon>Hexactinellida</taxon>
        <taxon>Hexasterophora</taxon>
        <taxon>Lyssacinosida</taxon>
        <taxon>Leucopsacidae</taxon>
        <taxon>Oopsacas</taxon>
    </lineage>
</organism>
<dbReference type="SUPFAM" id="SSF54984">
    <property type="entry name" value="eEF-1beta-like"/>
    <property type="match status" value="1"/>
</dbReference>
<dbReference type="CDD" id="cd00292">
    <property type="entry name" value="EF1B"/>
    <property type="match status" value="1"/>
</dbReference>
<keyword evidence="3" id="KW-0648">Protein biosynthesis</keyword>
<dbReference type="InterPro" id="IPR014717">
    <property type="entry name" value="Transl_elong_EF1B/ribsomal_bS6"/>
</dbReference>
<dbReference type="InterPro" id="IPR049720">
    <property type="entry name" value="EF1B_bsu/dsu"/>
</dbReference>